<dbReference type="InterPro" id="IPR019991">
    <property type="entry name" value="GTP-bd_ribosome_bgen"/>
</dbReference>
<dbReference type="GO" id="GO:0006412">
    <property type="term" value="P:translation"/>
    <property type="evidence" value="ECO:0007669"/>
    <property type="project" value="TreeGrafter"/>
</dbReference>
<dbReference type="SUPFAM" id="SSF52540">
    <property type="entry name" value="P-loop containing nucleoside triphosphate hydrolases"/>
    <property type="match status" value="1"/>
</dbReference>
<dbReference type="PIRSF" id="PIRSF006230">
    <property type="entry name" value="MG442"/>
    <property type="match status" value="1"/>
</dbReference>
<keyword evidence="2 3" id="KW-0342">GTP-binding</keyword>
<accession>A0A841GSB3</accession>
<dbReference type="Proteomes" id="UP000555828">
    <property type="component" value="Unassembled WGS sequence"/>
</dbReference>
<dbReference type="AlphaFoldDB" id="A0A841GSB3"/>
<dbReference type="GO" id="GO:0005525">
    <property type="term" value="F:GTP binding"/>
    <property type="evidence" value="ECO:0007669"/>
    <property type="project" value="UniProtKB-KW"/>
</dbReference>
<feature type="domain" description="G" evidence="5">
    <location>
        <begin position="105"/>
        <end position="167"/>
    </location>
</feature>
<feature type="binding site" evidence="4">
    <location>
        <begin position="54"/>
        <end position="57"/>
    </location>
    <ligand>
        <name>GTP</name>
        <dbReference type="ChEBI" id="CHEBI:37565"/>
    </ligand>
</feature>
<sequence>MWYPGHISKAKRKIKEYLKAVDTIMIILDARAPLATTAFEENIFSHKDVLFVLNKADLSNETYNNLWVKEISKTNPVITFSKKESVEKIKKFIKTYSKEKLKETRILIAGVPNVGKSSIINKISGRKLAKTGMAPGITRGLQWINLGKVKLLDTPGILYSKLFNKDVTAKLLLIGSIPVESVDKYDIITRAYEIFSNELNIKETFEEFIENFGKKRGYLAKGGLVDFERAKNNFFKAVAEGKFGRMTFDKEVQLWMQR</sequence>
<dbReference type="PRINTS" id="PR00326">
    <property type="entry name" value="GTP1OBG"/>
</dbReference>
<dbReference type="GO" id="GO:0005737">
    <property type="term" value="C:cytoplasm"/>
    <property type="evidence" value="ECO:0007669"/>
    <property type="project" value="UniProtKB-SubCell"/>
</dbReference>
<evidence type="ECO:0000313" key="6">
    <source>
        <dbReference type="EMBL" id="MBB6062629.1"/>
    </source>
</evidence>
<dbReference type="EMBL" id="JACHEX010000002">
    <property type="protein sequence ID" value="MBB6062629.1"/>
    <property type="molecule type" value="Genomic_DNA"/>
</dbReference>
<gene>
    <name evidence="6" type="ORF">HNP65_001067</name>
</gene>
<comment type="caution">
    <text evidence="6">The sequence shown here is derived from an EMBL/GenBank/DDBJ whole genome shotgun (WGS) entry which is preliminary data.</text>
</comment>
<keyword evidence="1 3" id="KW-0547">Nucleotide-binding</keyword>
<dbReference type="Pfam" id="PF01926">
    <property type="entry name" value="MMR_HSR1"/>
    <property type="match status" value="1"/>
</dbReference>
<evidence type="ECO:0000256" key="1">
    <source>
        <dbReference type="ARBA" id="ARBA00022741"/>
    </source>
</evidence>
<protein>
    <recommendedName>
        <fullName evidence="3">Ribosome biogenesis GTPase A</fullName>
    </recommendedName>
</protein>
<evidence type="ECO:0000256" key="2">
    <source>
        <dbReference type="ARBA" id="ARBA00023134"/>
    </source>
</evidence>
<comment type="similarity">
    <text evidence="3">Belongs to the TRAFAC class YlqF/YawG GTPase family. MTG1 subfamily.</text>
</comment>
<comment type="function">
    <text evidence="3">Required for a late step of 50S ribosomal subunit assembly. Has GTPase activity.</text>
</comment>
<name>A0A841GSB3_9BACT</name>
<dbReference type="Gene3D" id="1.10.1580.10">
    <property type="match status" value="1"/>
</dbReference>
<comment type="subcellular location">
    <subcellularLocation>
        <location evidence="3">Cytoplasm</location>
    </subcellularLocation>
</comment>
<dbReference type="InterPro" id="IPR006073">
    <property type="entry name" value="GTP-bd"/>
</dbReference>
<evidence type="ECO:0000256" key="3">
    <source>
        <dbReference type="PIRNR" id="PIRNR006230"/>
    </source>
</evidence>
<dbReference type="RefSeq" id="WP_184619277.1">
    <property type="nucleotide sequence ID" value="NZ_JACHEX010000002.1"/>
</dbReference>
<dbReference type="CDD" id="cd01856">
    <property type="entry name" value="YlqF"/>
    <property type="match status" value="1"/>
</dbReference>
<proteinExistence type="inferred from homology"/>
<evidence type="ECO:0000256" key="4">
    <source>
        <dbReference type="PIRSR" id="PIRSR006230-1"/>
    </source>
</evidence>
<feature type="binding site" evidence="4">
    <location>
        <position position="156"/>
    </location>
    <ligand>
        <name>GTP</name>
        <dbReference type="ChEBI" id="CHEBI:37565"/>
    </ligand>
</feature>
<dbReference type="GO" id="GO:0003924">
    <property type="term" value="F:GTPase activity"/>
    <property type="evidence" value="ECO:0007669"/>
    <property type="project" value="TreeGrafter"/>
</dbReference>
<dbReference type="PANTHER" id="PTHR45782:SF4">
    <property type="entry name" value="MITOCHONDRIAL RIBOSOME-ASSOCIATED GTPASE 1"/>
    <property type="match status" value="1"/>
</dbReference>
<dbReference type="NCBIfam" id="TIGR03596">
    <property type="entry name" value="GTPase_YlqF"/>
    <property type="match status" value="1"/>
</dbReference>
<dbReference type="PANTHER" id="PTHR45782">
    <property type="entry name" value="MITOCHONDRIAL RIBOSOME-ASSOCIATED GTPASE 1"/>
    <property type="match status" value="1"/>
</dbReference>
<feature type="binding site" evidence="4">
    <location>
        <begin position="113"/>
        <end position="118"/>
    </location>
    <ligand>
        <name>GTP</name>
        <dbReference type="ChEBI" id="CHEBI:37565"/>
    </ligand>
</feature>
<evidence type="ECO:0000313" key="7">
    <source>
        <dbReference type="Proteomes" id="UP000555828"/>
    </source>
</evidence>
<keyword evidence="7" id="KW-1185">Reference proteome</keyword>
<evidence type="ECO:0000259" key="5">
    <source>
        <dbReference type="Pfam" id="PF01926"/>
    </source>
</evidence>
<keyword evidence="3" id="KW-0963">Cytoplasm</keyword>
<dbReference type="InterPro" id="IPR016478">
    <property type="entry name" value="GTPase_MTG1"/>
</dbReference>
<dbReference type="InterPro" id="IPR027417">
    <property type="entry name" value="P-loop_NTPase"/>
</dbReference>
<dbReference type="Gene3D" id="3.40.50.300">
    <property type="entry name" value="P-loop containing nucleotide triphosphate hydrolases"/>
    <property type="match status" value="1"/>
</dbReference>
<organism evidence="6 7">
    <name type="scientific">Thermosipho japonicus</name>
    <dbReference type="NCBI Taxonomy" id="90323"/>
    <lineage>
        <taxon>Bacteria</taxon>
        <taxon>Thermotogati</taxon>
        <taxon>Thermotogota</taxon>
        <taxon>Thermotogae</taxon>
        <taxon>Thermotogales</taxon>
        <taxon>Fervidobacteriaceae</taxon>
        <taxon>Thermosipho</taxon>
    </lineage>
</organism>
<reference evidence="6 7" key="1">
    <citation type="submission" date="2020-08" db="EMBL/GenBank/DDBJ databases">
        <title>Genomic Encyclopedia of Type Strains, Phase IV (KMG-IV): sequencing the most valuable type-strain genomes for metagenomic binning, comparative biology and taxonomic classification.</title>
        <authorList>
            <person name="Goeker M."/>
        </authorList>
    </citation>
    <scope>NUCLEOTIDE SEQUENCE [LARGE SCALE GENOMIC DNA]</scope>
    <source>
        <strain evidence="6 7">DSM 13481</strain>
    </source>
</reference>
<dbReference type="InterPro" id="IPR023179">
    <property type="entry name" value="GTP-bd_ortho_bundle_sf"/>
</dbReference>